<dbReference type="InterPro" id="IPR050982">
    <property type="entry name" value="Auxin_biosynth/cation_transpt"/>
</dbReference>
<protein>
    <submittedName>
        <fullName evidence="2">Flavin-binding monooxygenase</fullName>
    </submittedName>
</protein>
<evidence type="ECO:0000313" key="3">
    <source>
        <dbReference type="Proteomes" id="UP001610334"/>
    </source>
</evidence>
<organism evidence="2 3">
    <name type="scientific">Aspergillus granulosus</name>
    <dbReference type="NCBI Taxonomy" id="176169"/>
    <lineage>
        <taxon>Eukaryota</taxon>
        <taxon>Fungi</taxon>
        <taxon>Dikarya</taxon>
        <taxon>Ascomycota</taxon>
        <taxon>Pezizomycotina</taxon>
        <taxon>Eurotiomycetes</taxon>
        <taxon>Eurotiomycetidae</taxon>
        <taxon>Eurotiales</taxon>
        <taxon>Aspergillaceae</taxon>
        <taxon>Aspergillus</taxon>
        <taxon>Aspergillus subgen. Nidulantes</taxon>
    </lineage>
</organism>
<dbReference type="Gene3D" id="3.50.50.60">
    <property type="entry name" value="FAD/NAD(P)-binding domain"/>
    <property type="match status" value="1"/>
</dbReference>
<keyword evidence="2" id="KW-0503">Monooxygenase</keyword>
<dbReference type="GO" id="GO:0004497">
    <property type="term" value="F:monooxygenase activity"/>
    <property type="evidence" value="ECO:0007669"/>
    <property type="project" value="UniProtKB-KW"/>
</dbReference>
<dbReference type="Pfam" id="PF13738">
    <property type="entry name" value="Pyr_redox_3"/>
    <property type="match status" value="1"/>
</dbReference>
<accession>A0ABR4HZT8</accession>
<dbReference type="PRINTS" id="PR00411">
    <property type="entry name" value="PNDRDTASEI"/>
</dbReference>
<dbReference type="SUPFAM" id="SSF51905">
    <property type="entry name" value="FAD/NAD(P)-binding domain"/>
    <property type="match status" value="2"/>
</dbReference>
<dbReference type="PANTHER" id="PTHR43539">
    <property type="entry name" value="FLAVIN-BINDING MONOOXYGENASE-LIKE PROTEIN (AFU_ORTHOLOGUE AFUA_4G09220)"/>
    <property type="match status" value="1"/>
</dbReference>
<keyword evidence="1" id="KW-0560">Oxidoreductase</keyword>
<dbReference type="Proteomes" id="UP001610334">
    <property type="component" value="Unassembled WGS sequence"/>
</dbReference>
<sequence>MGSSSGEFPPLAALPQLTLHPSVDPEHLDAAKVANDWLLSFSKSLSRGDTGNLRSHFLEEMSWWRDFVSFSWDLACHNGAEAICKYLASSTTGFAEPKTDQQPGATAALQPQLMDMGGLRFIQSGFDFKTNFGVGRGVLRLANVGPDQWKAWTVFTVLERLNGQDELELQRAKEAAVQSSVSSRLPSSIQTNDGTGLQVLVVGAGQSGLAFAAHLQNLGLKYLVVDKASRPGDSWRARYSTIKSHTPIYTDHYPFLKYPSNWPRYLDQEHIVKWMEHYGDIMGLNIKHDTLASEIEYNESTQRYSVKLQSKDGSMQIINPKHVVLATGPFGDRPIRPTFPGEGSFKGQIYHTSAHKSAALVPDVQRKRVTIIGAGTSAHDVAQDFANCGAEAVTMVQRGPIYVTSLHSVNEVRMKLWNTPGLDTEDADLLGNSLPMPIVRTLGVGASQMMSAMDKDMLDRLEQAGLAVKRGNEGDSLVDYQLIKAGHFYVDQGACQMIIDGRILIRRCEQGVREFCSDGIILADGTKVESDVVVLATGFEFATKAIERLMPKEVMEKVGDVCGLDENQERIGVWKPTGMPGFWFMTGSFIWSRQFAPILALQIAAIEWGLNSGYQW</sequence>
<evidence type="ECO:0000256" key="1">
    <source>
        <dbReference type="ARBA" id="ARBA00023002"/>
    </source>
</evidence>
<keyword evidence="3" id="KW-1185">Reference proteome</keyword>
<evidence type="ECO:0000313" key="2">
    <source>
        <dbReference type="EMBL" id="KAL2820272.1"/>
    </source>
</evidence>
<dbReference type="InterPro" id="IPR036188">
    <property type="entry name" value="FAD/NAD-bd_sf"/>
</dbReference>
<reference evidence="2 3" key="1">
    <citation type="submission" date="2024-07" db="EMBL/GenBank/DDBJ databases">
        <title>Section-level genome sequencing and comparative genomics of Aspergillus sections Usti and Cavernicolus.</title>
        <authorList>
            <consortium name="Lawrence Berkeley National Laboratory"/>
            <person name="Nybo J.L."/>
            <person name="Vesth T.C."/>
            <person name="Theobald S."/>
            <person name="Frisvad J.C."/>
            <person name="Larsen T.O."/>
            <person name="Kjaerboelling I."/>
            <person name="Rothschild-Mancinelli K."/>
            <person name="Lyhne E.K."/>
            <person name="Kogle M.E."/>
            <person name="Barry K."/>
            <person name="Clum A."/>
            <person name="Na H."/>
            <person name="Ledsgaard L."/>
            <person name="Lin J."/>
            <person name="Lipzen A."/>
            <person name="Kuo A."/>
            <person name="Riley R."/>
            <person name="Mondo S."/>
            <person name="Labutti K."/>
            <person name="Haridas S."/>
            <person name="Pangalinan J."/>
            <person name="Salamov A.A."/>
            <person name="Simmons B.A."/>
            <person name="Magnuson J.K."/>
            <person name="Chen J."/>
            <person name="Drula E."/>
            <person name="Henrissat B."/>
            <person name="Wiebenga A."/>
            <person name="Lubbers R.J."/>
            <person name="Gomes A.C."/>
            <person name="Makela M.R."/>
            <person name="Stajich J."/>
            <person name="Grigoriev I.V."/>
            <person name="Mortensen U.H."/>
            <person name="De Vries R.P."/>
            <person name="Baker S.E."/>
            <person name="Andersen M.R."/>
        </authorList>
    </citation>
    <scope>NUCLEOTIDE SEQUENCE [LARGE SCALE GENOMIC DNA]</scope>
    <source>
        <strain evidence="2 3">CBS 588.65</strain>
    </source>
</reference>
<proteinExistence type="predicted"/>
<dbReference type="PANTHER" id="PTHR43539:SF24">
    <property type="entry name" value="FAD_NAD(P)-BINDING DOMAIN-CONTAINING PROTEIN-RELATED"/>
    <property type="match status" value="1"/>
</dbReference>
<dbReference type="EMBL" id="JBFXLT010000007">
    <property type="protein sequence ID" value="KAL2820272.1"/>
    <property type="molecule type" value="Genomic_DNA"/>
</dbReference>
<comment type="caution">
    <text evidence="2">The sequence shown here is derived from an EMBL/GenBank/DDBJ whole genome shotgun (WGS) entry which is preliminary data.</text>
</comment>
<name>A0ABR4HZT8_9EURO</name>
<gene>
    <name evidence="2" type="ORF">BJX63DRAFT_380352</name>
</gene>